<dbReference type="Gene3D" id="2.60.40.10">
    <property type="entry name" value="Immunoglobulins"/>
    <property type="match status" value="1"/>
</dbReference>
<sequence>MKRYLLLVALFALSLIQSYGQCDPVISLSPTICSDPDNGIYFINPTDEVTISIEDQSGNPQSVNWVPEDFLYMQQFQLGALKDIPFAVPSPVYLNGNPHNNPSLNPNPIEGMAANAVYTYAAEFTIGDPSCGPTTENITIVTGGFTYNDYCKNDVKTITDIENDLTILSNYPTITWYADTSALNAVPDTTTINPGDTYYVDLDIAGCSTLIPVYVEYTMPLPEGASVQEFCSETTWINAGYTGKDGDTLADLIVCGENLTWYSDAAGTIVLPSFTELVDGTTYYVSQGEFGCESGLLAITVVERECSCTKNAGFEKDTVSLSDFEFFYDANVGLKHCDMSSITNTTPITLGPVNGWTGANLVDMNTEPFDSHLSQYGIILPTSNPYTDNCSRYSLRLNDTSVGGYVAKMRSEFIAGDVLAFDFALVLENPTGHSTDQPFMNVRVFDEFGNLVQERCIVSDPEGCVFFDVSEQNGPNDQDPSQTVLYSEWSSVKMNTAAIQGKKAVLEVSIADCGASGHYGYGYIDNLYVGPELGSPQDSTFGYATLEPVADNGDGYADCSLVQPPTENPACEPELAILNPQFPLQVCGTYVNPVVVDSAPELGDITLYIYNQNGQEVGKILNFTGTGGQICFTVNASDITGDLYGEFTFELEVSFEIPCGQGSGFDEIVVTALSSGIKMCPTSGCPAPISFCSVAGGPQPINLRNSEVDVLDGLPASDYKITYYTDENDAHAGSGTSQITGTQVTNYTVTSSETIYIRLEYDYAALGISSIDDCYDVVPLEILVGDYPQIPATVAGLTECGSAGVASDFNLEDSYTAIFAGLNADSYTTEFYTSHTAADTQDVSQQITNYTAYPSVGTETVYVRVMNEDGCHAVTEFTLTIDEVVYNAPLPVTECEGATQGIATFDLTQITNQITGGNLNLGVTYYYSQAGADSQTATDEVPQPYNAYQNSTQNAETLFARIEESTSTGCSVVESVQLNVAPRPVVNTIPTQFSCDNDNSGSETFILSSFDSAITGGASGVSVSYHADMNAANSGTPALPNSYSAPVGMTTIYARVTDNTPQSCFNVVSIDIEVGESPNLPTNIPALASCDAAGGGVFFNLTDRESDILANETGLIGTGAVSYYEDAGLTMLISDSDALNYSSTGQIIYVEVEGVNGCVSSASFNLIVDTVSVGTITDKSECDGGGSGFAVFDLTDSDAEALNGQSPTTYSVYYFQEADSALAQTGDITASINNDATLDETAYTNATNPEQIWVVVKHNSYPDCFVVTSYEISATASAAFNEPVALEKCDDDNDGFVSFNLAGAKGQIQGGNTTIAVSVHPTPSDAQNNVNALPTNYTNVNAYNQTLYLRIVDTQNGCESYRDLPLIVYNSPAPIITAPTDVSGCDDDSDGFAYVDFMQVANEVLSGLDPTTHTVTFHADSSTATAGTPEITPAGNYQTAEIWVRVTNQHGCFGITSFQYTVNPLPVPIQATPLEVCDDMAGGSDTDEIALFDLTSKESEISGGNTSWNFTWYNTDDPTQLNNATLIQDPSNFQNNIPGHQTVTALVTDENACAVSTTLTLTVNPLPSPEASIPNYVVCDDDNDGFVEFDLSTQSDFIANGEPGISITYYTTAIDAEAGLAQNQVGPLYQNTVAFTQEIFARATNDVTGCHRVVSFMLEVTGLPEVDFSAATDMYACDVDNIGSARFDLTANETAILGSANPSDFTITYHESEADALVPQNAIGNNNLGNYQVTTANSPTTIWMRISYTTTGCERILSFDLIVNEAPSINHPSMLSACDSSAQAIDDEIGLFDLTERTPAITGGDNSLAVYYYEPGADPMSDSPIVNDMAYENPAGMNPVTIPVKVVSPSGCEQLTTLTLTVTPNPSIADPLAPVEVCDADNDGVEEFPLADLIPDILNGEPNVAISFHLTAADAESGTSPIDTSAPYQTSVGNTQVLHVRAENVGPNGTDGTGCYVTRTLTLVTVASPEVVALEDLYQCEDENLLPGYAVFDLTENHVNILGNQNADSVTITYHENAADAATGDNAIAVPMYYTNTAPYTPQEIWVHIENETTGCYDVEEHSFFIYVEELPVVTSPSPLRVCDDDYDNVPMANVSFDLTQKEGEMAGVPGMPAPANYSFTYYANLTDYQNGTAISDPRDYTNETQPQTVYIEVENTSTQEGCSRLITMTLEVLALPSPSEEDFETLAQEQCDDDNDGIASTPFDLTTSGLQIAGGENVEMSYWKTQTAAEEGDTSVVEYIATPSAYTNELAYNRLDEFGNPTNEQVIWVRVVSGAANNPCYVLVSFPIRVIPAPVLNPLGDPFGYVLCETGTTGQAQINTDDIAYNLYRVADSDPTNIITLLDEDPATNQGQSIDLSDYTLTYHWTSAEADSGVNAISNGTMVSDGDTLYVRVVYTSSGCLGEIGVIEITVEPRPGIAATSIEEYYCSDEQGGSTVSLDLTQYDATVNPGAPADTQVVYYADQIAYENGEAIDTPNNYTTYDNPQTLIAEVINTNTLCESAAVVEITIHVNPRPVVDISMYDGMVICVDLNQNTPVEGGDYDPITLETLLPEDGTYTFSWTLDGQPVGGNTASLAATQAGTYEVTVTHVASNCVSSSMATLIQSNPPEFSVRPLSLAFDETHSAEVYNIQGAGDYEFRIDNGPWMSLGELTSIAFDGLSAGEHIVYGRDKNGCGVTVQAISFIDYPKFFTPNEDGYNDRWNIIGLQDQPQAKIYIFDRYGKLLKQLSPMSEGWDGTYNGKPMPSNDYWFSVEYLQINPDETTSVKTFKKNFTLKR</sequence>
<keyword evidence="1" id="KW-0732">Signal</keyword>
<dbReference type="NCBIfam" id="TIGR04131">
    <property type="entry name" value="Bac_Flav_CTERM"/>
    <property type="match status" value="1"/>
</dbReference>
<accession>A0A840EJZ2</accession>
<dbReference type="RefSeq" id="WP_183478068.1">
    <property type="nucleotide sequence ID" value="NZ_JACIFO010000009.1"/>
</dbReference>
<keyword evidence="3" id="KW-1185">Reference proteome</keyword>
<dbReference type="InterPro" id="IPR013783">
    <property type="entry name" value="Ig-like_fold"/>
</dbReference>
<name>A0A840EJZ2_9FLAO</name>
<dbReference type="InterPro" id="IPR026341">
    <property type="entry name" value="T9SS_type_B"/>
</dbReference>
<reference evidence="2 3" key="1">
    <citation type="submission" date="2020-08" db="EMBL/GenBank/DDBJ databases">
        <title>Genomic Encyclopedia of Type Strains, Phase IV (KMG-IV): sequencing the most valuable type-strain genomes for metagenomic binning, comparative biology and taxonomic classification.</title>
        <authorList>
            <person name="Goeker M."/>
        </authorList>
    </citation>
    <scope>NUCLEOTIDE SEQUENCE [LARGE SCALE GENOMIC DNA]</scope>
    <source>
        <strain evidence="2 3">DSM 29568</strain>
    </source>
</reference>
<feature type="chain" id="PRO_5032640634" evidence="1">
    <location>
        <begin position="21"/>
        <end position="2776"/>
    </location>
</feature>
<feature type="signal peptide" evidence="1">
    <location>
        <begin position="1"/>
        <end position="20"/>
    </location>
</feature>
<proteinExistence type="predicted"/>
<dbReference type="EMBL" id="JACIFO010000009">
    <property type="protein sequence ID" value="MBB4119722.1"/>
    <property type="molecule type" value="Genomic_DNA"/>
</dbReference>
<dbReference type="Proteomes" id="UP000553034">
    <property type="component" value="Unassembled WGS sequence"/>
</dbReference>
<evidence type="ECO:0000313" key="2">
    <source>
        <dbReference type="EMBL" id="MBB4119722.1"/>
    </source>
</evidence>
<organism evidence="2 3">
    <name type="scientific">Mesonia hippocampi</name>
    <dbReference type="NCBI Taxonomy" id="1628250"/>
    <lineage>
        <taxon>Bacteria</taxon>
        <taxon>Pseudomonadati</taxon>
        <taxon>Bacteroidota</taxon>
        <taxon>Flavobacteriia</taxon>
        <taxon>Flavobacteriales</taxon>
        <taxon>Flavobacteriaceae</taxon>
        <taxon>Mesonia</taxon>
    </lineage>
</organism>
<protein>
    <submittedName>
        <fullName evidence="2">Gliding motility-associated-like protein</fullName>
    </submittedName>
</protein>
<gene>
    <name evidence="2" type="ORF">GGR32_002028</name>
</gene>
<evidence type="ECO:0000256" key="1">
    <source>
        <dbReference type="SAM" id="SignalP"/>
    </source>
</evidence>
<evidence type="ECO:0000313" key="3">
    <source>
        <dbReference type="Proteomes" id="UP000553034"/>
    </source>
</evidence>
<dbReference type="Pfam" id="PF13585">
    <property type="entry name" value="CHU_C"/>
    <property type="match status" value="1"/>
</dbReference>
<comment type="caution">
    <text evidence="2">The sequence shown here is derived from an EMBL/GenBank/DDBJ whole genome shotgun (WGS) entry which is preliminary data.</text>
</comment>